<evidence type="ECO:0000313" key="3">
    <source>
        <dbReference type="Proteomes" id="UP000241769"/>
    </source>
</evidence>
<gene>
    <name evidence="2" type="ORF">PROFUN_07459</name>
</gene>
<keyword evidence="1" id="KW-0812">Transmembrane</keyword>
<dbReference type="InParanoid" id="A0A2P6NLF9"/>
<sequence length="163" mass="17465">MQQQYYVQQNPQTPLLAPGPVYGGTQPYPYQQHAYPSGGYVSPTPYGAPVQYSPPGSYPVPGPYSSGYQPAESYPQPCAAPTTGVSKRNLYVAIIALIVILSIGVGIFFIVRKQHSSSSSSSEPALTGCPSYTTRATCNSTTKDSCIWCSLNLTCIDLYSTCT</sequence>
<keyword evidence="1" id="KW-0472">Membrane</keyword>
<evidence type="ECO:0000256" key="1">
    <source>
        <dbReference type="SAM" id="Phobius"/>
    </source>
</evidence>
<feature type="transmembrane region" description="Helical" evidence="1">
    <location>
        <begin position="90"/>
        <end position="111"/>
    </location>
</feature>
<dbReference type="Proteomes" id="UP000241769">
    <property type="component" value="Unassembled WGS sequence"/>
</dbReference>
<evidence type="ECO:0000313" key="2">
    <source>
        <dbReference type="EMBL" id="PRP84805.1"/>
    </source>
</evidence>
<dbReference type="AlphaFoldDB" id="A0A2P6NLF9"/>
<comment type="caution">
    <text evidence="2">The sequence shown here is derived from an EMBL/GenBank/DDBJ whole genome shotgun (WGS) entry which is preliminary data.</text>
</comment>
<keyword evidence="3" id="KW-1185">Reference proteome</keyword>
<name>A0A2P6NLF9_9EUKA</name>
<organism evidence="2 3">
    <name type="scientific">Planoprotostelium fungivorum</name>
    <dbReference type="NCBI Taxonomy" id="1890364"/>
    <lineage>
        <taxon>Eukaryota</taxon>
        <taxon>Amoebozoa</taxon>
        <taxon>Evosea</taxon>
        <taxon>Variosea</taxon>
        <taxon>Cavosteliida</taxon>
        <taxon>Cavosteliaceae</taxon>
        <taxon>Planoprotostelium</taxon>
    </lineage>
</organism>
<proteinExistence type="predicted"/>
<protein>
    <submittedName>
        <fullName evidence="2">Uncharacterized protein</fullName>
    </submittedName>
</protein>
<dbReference type="EMBL" id="MDYQ01000056">
    <property type="protein sequence ID" value="PRP84805.1"/>
    <property type="molecule type" value="Genomic_DNA"/>
</dbReference>
<accession>A0A2P6NLF9</accession>
<reference evidence="2 3" key="1">
    <citation type="journal article" date="2018" name="Genome Biol. Evol.">
        <title>Multiple Roots of Fruiting Body Formation in Amoebozoa.</title>
        <authorList>
            <person name="Hillmann F."/>
            <person name="Forbes G."/>
            <person name="Novohradska S."/>
            <person name="Ferling I."/>
            <person name="Riege K."/>
            <person name="Groth M."/>
            <person name="Westermann M."/>
            <person name="Marz M."/>
            <person name="Spaller T."/>
            <person name="Winckler T."/>
            <person name="Schaap P."/>
            <person name="Glockner G."/>
        </authorList>
    </citation>
    <scope>NUCLEOTIDE SEQUENCE [LARGE SCALE GENOMIC DNA]</scope>
    <source>
        <strain evidence="2 3">Jena</strain>
    </source>
</reference>
<keyword evidence="1" id="KW-1133">Transmembrane helix</keyword>